<comment type="caution">
    <text evidence="1">The sequence shown here is derived from an EMBL/GenBank/DDBJ whole genome shotgun (WGS) entry which is preliminary data.</text>
</comment>
<dbReference type="AlphaFoldDB" id="A0A504YGG4"/>
<accession>A0A504YGG4</accession>
<proteinExistence type="predicted"/>
<keyword evidence="2" id="KW-1185">Reference proteome</keyword>
<protein>
    <submittedName>
        <fullName evidence="1">Uncharacterized protein</fullName>
    </submittedName>
</protein>
<organism evidence="1 2">
    <name type="scientific">Fasciola gigantica</name>
    <name type="common">Giant liver fluke</name>
    <dbReference type="NCBI Taxonomy" id="46835"/>
    <lineage>
        <taxon>Eukaryota</taxon>
        <taxon>Metazoa</taxon>
        <taxon>Spiralia</taxon>
        <taxon>Lophotrochozoa</taxon>
        <taxon>Platyhelminthes</taxon>
        <taxon>Trematoda</taxon>
        <taxon>Digenea</taxon>
        <taxon>Plagiorchiida</taxon>
        <taxon>Echinostomata</taxon>
        <taxon>Echinostomatoidea</taxon>
        <taxon>Fasciolidae</taxon>
        <taxon>Fasciola</taxon>
    </lineage>
</organism>
<dbReference type="Proteomes" id="UP000316759">
    <property type="component" value="Unassembled WGS sequence"/>
</dbReference>
<name>A0A504YGG4_FASGI</name>
<gene>
    <name evidence="1" type="ORF">FGIG_00500</name>
</gene>
<reference evidence="1 2" key="1">
    <citation type="submission" date="2019-04" db="EMBL/GenBank/DDBJ databases">
        <title>Annotation for the trematode Fasciola gigantica.</title>
        <authorList>
            <person name="Choi Y.-J."/>
        </authorList>
    </citation>
    <scope>NUCLEOTIDE SEQUENCE [LARGE SCALE GENOMIC DNA]</scope>
    <source>
        <strain evidence="1">Uganda_cow_1</strain>
    </source>
</reference>
<dbReference type="OrthoDB" id="6238717at2759"/>
<evidence type="ECO:0000313" key="2">
    <source>
        <dbReference type="Proteomes" id="UP000316759"/>
    </source>
</evidence>
<evidence type="ECO:0000313" key="1">
    <source>
        <dbReference type="EMBL" id="TPP60812.1"/>
    </source>
</evidence>
<dbReference type="EMBL" id="SUNJ01008939">
    <property type="protein sequence ID" value="TPP60812.1"/>
    <property type="molecule type" value="Genomic_DNA"/>
</dbReference>
<sequence>MTVFCSSLIHSVCTQNTSEHPHLAKVSFSSLCGYRLYCPRTERILVPPLFLKLLAPGSRGAPTTTGLEVSPNGPMIRKNRALFKESDPFVYQLRFGTK</sequence>